<accession>A0A835GXE9</accession>
<name>A0A835GXE9_9MAGN</name>
<reference evidence="1 2" key="1">
    <citation type="submission" date="2020-10" db="EMBL/GenBank/DDBJ databases">
        <title>The Coptis chinensis genome and diversification of protoberbering-type alkaloids.</title>
        <authorList>
            <person name="Wang B."/>
            <person name="Shu S."/>
            <person name="Song C."/>
            <person name="Liu Y."/>
        </authorList>
    </citation>
    <scope>NUCLEOTIDE SEQUENCE [LARGE SCALE GENOMIC DNA]</scope>
    <source>
        <strain evidence="1">HL-2020</strain>
        <tissue evidence="1">Leaf</tissue>
    </source>
</reference>
<keyword evidence="2" id="KW-1185">Reference proteome</keyword>
<dbReference type="AlphaFoldDB" id="A0A835GXE9"/>
<sequence>MGGMKINTCNGFYCDWFSPNKAYKPKVWTETGLAWSDLGVLSLLGFMSWKIVDSVGFNECVTAAVTTSRRDGIAEVLLSLERIEQDEELTYEVVCLCAFLLFLRSFSELLLPNAAIIGFGDKFVLEWSWFSCGRSGYET</sequence>
<protein>
    <submittedName>
        <fullName evidence="1">Uncharacterized protein</fullName>
    </submittedName>
</protein>
<comment type="caution">
    <text evidence="1">The sequence shown here is derived from an EMBL/GenBank/DDBJ whole genome shotgun (WGS) entry which is preliminary data.</text>
</comment>
<dbReference type="Proteomes" id="UP000631114">
    <property type="component" value="Unassembled WGS sequence"/>
</dbReference>
<gene>
    <name evidence="1" type="ORF">IFM89_022672</name>
</gene>
<evidence type="ECO:0000313" key="2">
    <source>
        <dbReference type="Proteomes" id="UP000631114"/>
    </source>
</evidence>
<proteinExistence type="predicted"/>
<evidence type="ECO:0000313" key="1">
    <source>
        <dbReference type="EMBL" id="KAF9589336.1"/>
    </source>
</evidence>
<dbReference type="OrthoDB" id="1657402at2759"/>
<organism evidence="1 2">
    <name type="scientific">Coptis chinensis</name>
    <dbReference type="NCBI Taxonomy" id="261450"/>
    <lineage>
        <taxon>Eukaryota</taxon>
        <taxon>Viridiplantae</taxon>
        <taxon>Streptophyta</taxon>
        <taxon>Embryophyta</taxon>
        <taxon>Tracheophyta</taxon>
        <taxon>Spermatophyta</taxon>
        <taxon>Magnoliopsida</taxon>
        <taxon>Ranunculales</taxon>
        <taxon>Ranunculaceae</taxon>
        <taxon>Coptidoideae</taxon>
        <taxon>Coptis</taxon>
    </lineage>
</organism>
<dbReference type="EMBL" id="JADFTS010000009">
    <property type="protein sequence ID" value="KAF9589336.1"/>
    <property type="molecule type" value="Genomic_DNA"/>
</dbReference>